<organism evidence="2 3">
    <name type="scientific">Streptomyces laculatispora</name>
    <dbReference type="NCBI Taxonomy" id="887464"/>
    <lineage>
        <taxon>Bacteria</taxon>
        <taxon>Bacillati</taxon>
        <taxon>Actinomycetota</taxon>
        <taxon>Actinomycetes</taxon>
        <taxon>Kitasatosporales</taxon>
        <taxon>Streptomycetaceae</taxon>
        <taxon>Streptomyces</taxon>
    </lineage>
</organism>
<evidence type="ECO:0000313" key="3">
    <source>
        <dbReference type="Proteomes" id="UP001229952"/>
    </source>
</evidence>
<protein>
    <submittedName>
        <fullName evidence="2">Uncharacterized protein</fullName>
    </submittedName>
</protein>
<dbReference type="Proteomes" id="UP001229952">
    <property type="component" value="Chromosome"/>
</dbReference>
<feature type="region of interest" description="Disordered" evidence="1">
    <location>
        <begin position="19"/>
        <end position="44"/>
    </location>
</feature>
<sequence length="72" mass="8365">MHPETHLQLHDLRSVELRRHADDFRLTHPRSDSGPRTPRTDMRTRLGWTMVEMGLRLIPDRSAAPSRAPRTA</sequence>
<proteinExistence type="predicted"/>
<accession>A0ABY9I9M9</accession>
<evidence type="ECO:0000256" key="1">
    <source>
        <dbReference type="SAM" id="MobiDB-lite"/>
    </source>
</evidence>
<dbReference type="EMBL" id="CP120992">
    <property type="protein sequence ID" value="WLQ42823.1"/>
    <property type="molecule type" value="Genomic_DNA"/>
</dbReference>
<gene>
    <name evidence="2" type="ORF">P8A22_24550</name>
</gene>
<dbReference type="RefSeq" id="WP_306090462.1">
    <property type="nucleotide sequence ID" value="NZ_CP120992.1"/>
</dbReference>
<evidence type="ECO:0000313" key="2">
    <source>
        <dbReference type="EMBL" id="WLQ42823.1"/>
    </source>
</evidence>
<keyword evidence="3" id="KW-1185">Reference proteome</keyword>
<name>A0ABY9I9M9_9ACTN</name>
<reference evidence="2 3" key="1">
    <citation type="submission" date="2023-03" db="EMBL/GenBank/DDBJ databases">
        <title>Isolation and description of six Streptomyces strains from soil environments, able to metabolize different microbial glucans.</title>
        <authorList>
            <person name="Widen T."/>
            <person name="Larsbrink J."/>
        </authorList>
    </citation>
    <scope>NUCLEOTIDE SEQUENCE [LARGE SCALE GENOMIC DNA]</scope>
    <source>
        <strain evidence="2 3">Mut2</strain>
    </source>
</reference>